<evidence type="ECO:0000313" key="4">
    <source>
        <dbReference type="Proteomes" id="UP000663889"/>
    </source>
</evidence>
<evidence type="ECO:0000313" key="2">
    <source>
        <dbReference type="EMBL" id="CAF1520216.1"/>
    </source>
</evidence>
<feature type="compositionally biased region" description="Polar residues" evidence="1">
    <location>
        <begin position="1"/>
        <end position="13"/>
    </location>
</feature>
<feature type="region of interest" description="Disordered" evidence="1">
    <location>
        <begin position="1"/>
        <end position="54"/>
    </location>
</feature>
<dbReference type="EMBL" id="CAJNOU010007181">
    <property type="protein sequence ID" value="CAF1520216.1"/>
    <property type="molecule type" value="Genomic_DNA"/>
</dbReference>
<dbReference type="AlphaFoldDB" id="A0A815USL8"/>
<proteinExistence type="predicted"/>
<reference evidence="2" key="1">
    <citation type="submission" date="2021-02" db="EMBL/GenBank/DDBJ databases">
        <authorList>
            <person name="Nowell W R."/>
        </authorList>
    </citation>
    <scope>NUCLEOTIDE SEQUENCE</scope>
</reference>
<sequence>MASNSPLHNTIDQNDPKMEQQSKYRVLFNYSLSTPSHPPKPEWSSKRLAKVQERRPIKNPTFAYLNPMDANQYRNDISSIGTAVEIKTKK</sequence>
<dbReference type="EMBL" id="CAJOBE010004501">
    <property type="protein sequence ID" value="CAF3934687.1"/>
    <property type="molecule type" value="Genomic_DNA"/>
</dbReference>
<dbReference type="Proteomes" id="UP000663889">
    <property type="component" value="Unassembled WGS sequence"/>
</dbReference>
<name>A0A815USL8_9BILA</name>
<comment type="caution">
    <text evidence="2">The sequence shown here is derived from an EMBL/GenBank/DDBJ whole genome shotgun (WGS) entry which is preliminary data.</text>
</comment>
<protein>
    <submittedName>
        <fullName evidence="2">Uncharacterized protein</fullName>
    </submittedName>
</protein>
<accession>A0A815USL8</accession>
<feature type="compositionally biased region" description="Basic and acidic residues" evidence="1">
    <location>
        <begin position="39"/>
        <end position="54"/>
    </location>
</feature>
<gene>
    <name evidence="3" type="ORF">FNK824_LOCUS22334</name>
    <name evidence="2" type="ORF">SEV965_LOCUS36989</name>
</gene>
<evidence type="ECO:0000313" key="3">
    <source>
        <dbReference type="EMBL" id="CAF3934687.1"/>
    </source>
</evidence>
<organism evidence="2 4">
    <name type="scientific">Rotaria sordida</name>
    <dbReference type="NCBI Taxonomy" id="392033"/>
    <lineage>
        <taxon>Eukaryota</taxon>
        <taxon>Metazoa</taxon>
        <taxon>Spiralia</taxon>
        <taxon>Gnathifera</taxon>
        <taxon>Rotifera</taxon>
        <taxon>Eurotatoria</taxon>
        <taxon>Bdelloidea</taxon>
        <taxon>Philodinida</taxon>
        <taxon>Philodinidae</taxon>
        <taxon>Rotaria</taxon>
    </lineage>
</organism>
<dbReference type="Proteomes" id="UP000663874">
    <property type="component" value="Unassembled WGS sequence"/>
</dbReference>
<evidence type="ECO:0000256" key="1">
    <source>
        <dbReference type="SAM" id="MobiDB-lite"/>
    </source>
</evidence>